<proteinExistence type="predicted"/>
<comment type="caution">
    <text evidence="1">The sequence shown here is derived from an EMBL/GenBank/DDBJ whole genome shotgun (WGS) entry which is preliminary data.</text>
</comment>
<gene>
    <name evidence="1" type="ORF">QW060_14555</name>
</gene>
<dbReference type="EMBL" id="JAUFQU010000001">
    <property type="protein sequence ID" value="MDN3708322.1"/>
    <property type="molecule type" value="Genomic_DNA"/>
</dbReference>
<sequence length="237" mass="27250">MPYSKLLVFLFFGITQILFAQDPITSIVKKATPVVSKEEFSKELLQKLNIPEDKFLGITSETLDVKLSFFVRPDGSVSKLRVVEDELGLTAYFTEVFEKLPLWNPAEDENGKKVSSRVTMVVKIYNNLYSSPYYKPAIPKGGYEDLNKKIRKGMNLNDKDWAVLRTHQLVQLTVVAYYEISEEGKVTGITLDNHISKLDYRFLKAFDTKENWYPATFKGVPVKSKVSYAYTLDLNWY</sequence>
<name>A0ABT8CYT7_9FLAO</name>
<evidence type="ECO:0008006" key="3">
    <source>
        <dbReference type="Google" id="ProtNLM"/>
    </source>
</evidence>
<reference evidence="2" key="1">
    <citation type="journal article" date="2019" name="Int. J. Syst. Evol. Microbiol.">
        <title>The Global Catalogue of Microorganisms (GCM) 10K type strain sequencing project: providing services to taxonomists for standard genome sequencing and annotation.</title>
        <authorList>
            <consortium name="The Broad Institute Genomics Platform"/>
            <consortium name="The Broad Institute Genome Sequencing Center for Infectious Disease"/>
            <person name="Wu L."/>
            <person name="Ma J."/>
        </authorList>
    </citation>
    <scope>NUCLEOTIDE SEQUENCE [LARGE SCALE GENOMIC DNA]</scope>
    <source>
        <strain evidence="2">CECT 7184</strain>
    </source>
</reference>
<dbReference type="RefSeq" id="WP_290364193.1">
    <property type="nucleotide sequence ID" value="NZ_JAUFQU010000001.1"/>
</dbReference>
<dbReference type="Proteomes" id="UP001242368">
    <property type="component" value="Unassembled WGS sequence"/>
</dbReference>
<organism evidence="1 2">
    <name type="scientific">Paenimyroides ceti</name>
    <dbReference type="NCBI Taxonomy" id="395087"/>
    <lineage>
        <taxon>Bacteria</taxon>
        <taxon>Pseudomonadati</taxon>
        <taxon>Bacteroidota</taxon>
        <taxon>Flavobacteriia</taxon>
        <taxon>Flavobacteriales</taxon>
        <taxon>Flavobacteriaceae</taxon>
        <taxon>Paenimyroides</taxon>
    </lineage>
</organism>
<evidence type="ECO:0000313" key="2">
    <source>
        <dbReference type="Proteomes" id="UP001242368"/>
    </source>
</evidence>
<protein>
    <recommendedName>
        <fullName evidence="3">TonB C-terminal domain-containing protein</fullName>
    </recommendedName>
</protein>
<accession>A0ABT8CYT7</accession>
<evidence type="ECO:0000313" key="1">
    <source>
        <dbReference type="EMBL" id="MDN3708322.1"/>
    </source>
</evidence>
<keyword evidence="2" id="KW-1185">Reference proteome</keyword>